<sequence>MQSHSRNHFHPALSNRVPDRALTSSIAADQQLSPDQVRLWSFQEPPLAPGDYSLSVSQQIQLPAPGDNEDKRPPLKSLSIPNTQLHVSGPKFKFSDLADLHSVYPAAGHSAFARTLAHAVFNHPTTPWEQHAKDGNQFGFNKLPWVGVLSFTEEELVSDPAVYRGLGFKDDEVSAEYGSVSLKAVRLAELQSVVKSAPTAPGAGTNFKPNDDVSMVLLKPKLFKEIFTSYDANNNRVWSGNADLSRFAMMAHVEESHGGFTARSHVDDVPTEQPQHSIVVSPRTGRPGIVSPTRVISHIFSLEDVEKIVLTNNDSTTQYVGLVSLHSWDWMSVPEGAVDFQHVMANLGKTVQPLRIKYEKEEQEQSLANQPAQEADRSPSQEAIGWLKAKFDAGYVFKPQTAISGVKTESLIRGPLIPVKPERKTTMSSSLSGEGLALADDETGISNVSHQSAWTLGRSMVMADRTLTAALLRLRGCIHAEAVRRAKGEALTGKGYGILSSHDTYLSHLEDAMEQLKHAQSVTGLNSRDNATARWARTEDERADLPVMRLSIDTSFTLTEYIDHVDAVTLDMFGFKAQDSPDQPPAASTIDSDAAAIRAWVVDRFMLAGVPLHYLVLHPNMLPQESIRTFCVDQDWINRLVDGGLSLANHFARDDDAIRRAIKTCIQKYLETPIGNNPQSTTPQLPRWGFFLRSMAVSAFPDLKVEAPLPSDAPANAREVVFMQVLADDILICLFDRLPGEKELERIRISQPHHQQGFALGTRLLAAELDGMHRGVPIHPTQDNITVAELHSDSTSLIQVYDFDTRMLRPDMYMGKYFKAMEGKADVFQWPVEDRVNPQASLLATQLKTANLRLTLSMGEKDSFTEDPPKEGTSPGRWKGAAAELSISPRPDLNKGKAIKDIPDPTLATRAPPAKVALPNGPRRRVSTSGSTSASFPDVSSEQHDIDELNNTSNIARVPHLSLEKLVFKKLRCKPLPAEATCFLCYEPGSSTNTIYATEMPTDLVFKLSGNEYPGPLNQLEIRIPVAVTSGNSPPRIIGRPHGLLMIPGTSTKPLLPVLEPLDSRHRWSYKCRLAQGHLYALTSEDSLTFGSNVSAQDLWCVMLVITITPRPISPLPTKMRMYNASFILRGVTFVRPEQDTSAEPRDVPSRTTHFDALHWDSSRTDDEVMSVRSTKITVRPATTVSILADETEYDLDTRKLSITYELSHLPPVTSNIRLTGMVGMYNGDESAVRVVKSVPLPTDPLENSAQGRYRFQSTYDMELGEVPLEIRLAAVSNNSEAIGPDSAPFVFPRLPSRVERQSHRFCWKDGYFNIYWTRPKAMQMPYTRTYDFSDSVHPPHSVEENADAGVLTIEKNVLVSRMSKENIVSFDLVIKVGKASPIKGTISTSRQKISLWPNPKGLPLSIQPSKIAAPPLDTSGVGVMRLWKGQDWIETEALYWSSQNTLGGIRYAYNAGWNPYTREGVFSITGVAGAGSLAPFQIKMTNRFKLVWIGVDGSVNMSSREGDFPEMWTTTTIAPGGSASVLGGGTLAVCGDSAVDTVEDEDHVPRDMYNPAFWWVGPRGEICGRRYVPGPAPGSEEWVDIGPGASLPAGSIDVSPSLTRPAQMATVWAYDSENSDDAYLIWVNLEGDLMVTRAAPTSGVHRERVSKTGMAYHNINAAPGTALAAHIDSYPEANADGRTLHVHWIGVDGSVFIGQSPTLWKAADGPQEWRHILTIASPGAASPLTPLCVVGGSM</sequence>
<evidence type="ECO:0000313" key="2">
    <source>
        <dbReference type="EMBL" id="KAF7555986.1"/>
    </source>
</evidence>
<evidence type="ECO:0000313" key="3">
    <source>
        <dbReference type="Proteomes" id="UP000722485"/>
    </source>
</evidence>
<feature type="compositionally biased region" description="Polar residues" evidence="1">
    <location>
        <begin position="927"/>
        <end position="940"/>
    </location>
</feature>
<feature type="compositionally biased region" description="Basic and acidic residues" evidence="1">
    <location>
        <begin position="892"/>
        <end position="903"/>
    </location>
</feature>
<comment type="caution">
    <text evidence="2">The sequence shown here is derived from an EMBL/GenBank/DDBJ whole genome shotgun (WGS) entry which is preliminary data.</text>
</comment>
<organism evidence="2 3">
    <name type="scientific">Cylindrodendrum hubeiense</name>
    <dbReference type="NCBI Taxonomy" id="595255"/>
    <lineage>
        <taxon>Eukaryota</taxon>
        <taxon>Fungi</taxon>
        <taxon>Dikarya</taxon>
        <taxon>Ascomycota</taxon>
        <taxon>Pezizomycotina</taxon>
        <taxon>Sordariomycetes</taxon>
        <taxon>Hypocreomycetidae</taxon>
        <taxon>Hypocreales</taxon>
        <taxon>Nectriaceae</taxon>
        <taxon>Cylindrodendrum</taxon>
    </lineage>
</organism>
<dbReference type="OrthoDB" id="3029913at2759"/>
<feature type="compositionally biased region" description="Basic and acidic residues" evidence="1">
    <location>
        <begin position="859"/>
        <end position="870"/>
    </location>
</feature>
<proteinExistence type="predicted"/>
<keyword evidence="3" id="KW-1185">Reference proteome</keyword>
<dbReference type="Proteomes" id="UP000722485">
    <property type="component" value="Unassembled WGS sequence"/>
</dbReference>
<name>A0A9P5LF35_9HYPO</name>
<reference evidence="2" key="1">
    <citation type="submission" date="2020-03" db="EMBL/GenBank/DDBJ databases">
        <title>Draft Genome Sequence of Cylindrodendrum hubeiense.</title>
        <authorList>
            <person name="Buettner E."/>
            <person name="Kellner H."/>
        </authorList>
    </citation>
    <scope>NUCLEOTIDE SEQUENCE</scope>
    <source>
        <strain evidence="2">IHI 201604</strain>
    </source>
</reference>
<gene>
    <name evidence="2" type="ORF">G7Z17_g1691</name>
</gene>
<evidence type="ECO:0000256" key="1">
    <source>
        <dbReference type="SAM" id="MobiDB-lite"/>
    </source>
</evidence>
<accession>A0A9P5LF35</accession>
<protein>
    <submittedName>
        <fullName evidence="2">Uncharacterized protein</fullName>
    </submittedName>
</protein>
<feature type="region of interest" description="Disordered" evidence="1">
    <location>
        <begin position="859"/>
        <end position="945"/>
    </location>
</feature>
<dbReference type="EMBL" id="JAANBB010000015">
    <property type="protein sequence ID" value="KAF7555986.1"/>
    <property type="molecule type" value="Genomic_DNA"/>
</dbReference>